<dbReference type="CDD" id="cd04187">
    <property type="entry name" value="DPM1_like_bac"/>
    <property type="match status" value="1"/>
</dbReference>
<evidence type="ECO:0000256" key="1">
    <source>
        <dbReference type="ARBA" id="ARBA00004141"/>
    </source>
</evidence>
<evidence type="ECO:0000256" key="2">
    <source>
        <dbReference type="ARBA" id="ARBA00022676"/>
    </source>
</evidence>
<evidence type="ECO:0000256" key="4">
    <source>
        <dbReference type="ARBA" id="ARBA00022692"/>
    </source>
</evidence>
<dbReference type="HOGENOM" id="CLU_033536_0_1_4"/>
<evidence type="ECO:0000313" key="9">
    <source>
        <dbReference type="EMBL" id="EGP46675.1"/>
    </source>
</evidence>
<evidence type="ECO:0000313" key="10">
    <source>
        <dbReference type="Proteomes" id="UP000004853"/>
    </source>
</evidence>
<accession>F7SZ05</accession>
<keyword evidence="5 7" id="KW-1133">Transmembrane helix</keyword>
<feature type="transmembrane region" description="Helical" evidence="7">
    <location>
        <begin position="224"/>
        <end position="248"/>
    </location>
</feature>
<gene>
    <name evidence="9" type="ORF">AXXA_09543</name>
</gene>
<evidence type="ECO:0000256" key="5">
    <source>
        <dbReference type="ARBA" id="ARBA00022989"/>
    </source>
</evidence>
<dbReference type="RefSeq" id="WP_006391973.1">
    <property type="nucleotide sequence ID" value="NZ_GL982453.1"/>
</dbReference>
<dbReference type="Gene3D" id="3.90.550.10">
    <property type="entry name" value="Spore Coat Polysaccharide Biosynthesis Protein SpsA, Chain A"/>
    <property type="match status" value="1"/>
</dbReference>
<dbReference type="SUPFAM" id="SSF53448">
    <property type="entry name" value="Nucleotide-diphospho-sugar transferases"/>
    <property type="match status" value="1"/>
</dbReference>
<evidence type="ECO:0000256" key="3">
    <source>
        <dbReference type="ARBA" id="ARBA00022679"/>
    </source>
</evidence>
<evidence type="ECO:0000256" key="7">
    <source>
        <dbReference type="SAM" id="Phobius"/>
    </source>
</evidence>
<dbReference type="EMBL" id="AFRQ01000037">
    <property type="protein sequence ID" value="EGP46675.1"/>
    <property type="molecule type" value="Genomic_DNA"/>
</dbReference>
<proteinExistence type="predicted"/>
<dbReference type="PANTHER" id="PTHR48090:SF1">
    <property type="entry name" value="PROPHAGE BACTOPRENOL GLUCOSYL TRANSFERASE HOMOLOG"/>
    <property type="match status" value="1"/>
</dbReference>
<protein>
    <submittedName>
        <fullName evidence="9">Glycosyl transferase family protein</fullName>
    </submittedName>
</protein>
<dbReference type="OrthoDB" id="9811884at2"/>
<dbReference type="Proteomes" id="UP000004853">
    <property type="component" value="Unassembled WGS sequence"/>
</dbReference>
<organism evidence="9 10">
    <name type="scientific">Achromobacter insuavis AXX-A</name>
    <dbReference type="NCBI Taxonomy" id="1003200"/>
    <lineage>
        <taxon>Bacteria</taxon>
        <taxon>Pseudomonadati</taxon>
        <taxon>Pseudomonadota</taxon>
        <taxon>Betaproteobacteria</taxon>
        <taxon>Burkholderiales</taxon>
        <taxon>Alcaligenaceae</taxon>
        <taxon>Achromobacter</taxon>
    </lineage>
</organism>
<name>F7SZ05_9BURK</name>
<sequence>MKLSVVTTIYKTSGQIHEFFARAVAAADQIGATAEVIFVNDGSPDNGLEVGRELALADHRAVIVDLAANVGQHRALWTGMRFATGDYIGIMDGDLEEDPLWLVDFFHLMTSSGSDVAYGVQKAKKGGLLYRACRHIFYSAIKLFTSASFPRNVVTARLMTRQYLTALLEYDEREIFLVGMMHMVGFKQMPVEVDKIALSPTSYSLGKLIRIFITHTTSFSITPLLGVFIAGMVILGLSILSVLVLLVLHLTGSITVPGWASTMTTFALFSGISIFFNGIIAIYIGTIFLEVKRRPLATVRALYKQSLPTPHASTSDHGQQPE</sequence>
<keyword evidence="6 7" id="KW-0472">Membrane</keyword>
<dbReference type="InterPro" id="IPR001173">
    <property type="entry name" value="Glyco_trans_2-like"/>
</dbReference>
<dbReference type="eggNOG" id="COG0463">
    <property type="taxonomic scope" value="Bacteria"/>
</dbReference>
<comment type="subcellular location">
    <subcellularLocation>
        <location evidence="1">Membrane</location>
        <topology evidence="1">Multi-pass membrane protein</topology>
    </subcellularLocation>
</comment>
<evidence type="ECO:0000259" key="8">
    <source>
        <dbReference type="Pfam" id="PF00535"/>
    </source>
</evidence>
<evidence type="ECO:0000256" key="6">
    <source>
        <dbReference type="ARBA" id="ARBA00023136"/>
    </source>
</evidence>
<dbReference type="InterPro" id="IPR050256">
    <property type="entry name" value="Glycosyltransferase_2"/>
</dbReference>
<feature type="transmembrane region" description="Helical" evidence="7">
    <location>
        <begin position="268"/>
        <end position="289"/>
    </location>
</feature>
<dbReference type="GO" id="GO:0005886">
    <property type="term" value="C:plasma membrane"/>
    <property type="evidence" value="ECO:0007669"/>
    <property type="project" value="TreeGrafter"/>
</dbReference>
<keyword evidence="3 9" id="KW-0808">Transferase</keyword>
<keyword evidence="4 7" id="KW-0812">Transmembrane</keyword>
<keyword evidence="2" id="KW-0328">Glycosyltransferase</keyword>
<comment type="caution">
    <text evidence="9">The sequence shown here is derived from an EMBL/GenBank/DDBJ whole genome shotgun (WGS) entry which is preliminary data.</text>
</comment>
<dbReference type="PATRIC" id="fig|1003200.3.peg.1877"/>
<dbReference type="PANTHER" id="PTHR48090">
    <property type="entry name" value="UNDECAPRENYL-PHOSPHATE 4-DEOXY-4-FORMAMIDO-L-ARABINOSE TRANSFERASE-RELATED"/>
    <property type="match status" value="1"/>
</dbReference>
<feature type="domain" description="Glycosyltransferase 2-like" evidence="8">
    <location>
        <begin position="4"/>
        <end position="155"/>
    </location>
</feature>
<dbReference type="AlphaFoldDB" id="F7SZ05"/>
<dbReference type="GO" id="GO:0016757">
    <property type="term" value="F:glycosyltransferase activity"/>
    <property type="evidence" value="ECO:0007669"/>
    <property type="project" value="UniProtKB-KW"/>
</dbReference>
<dbReference type="InterPro" id="IPR029044">
    <property type="entry name" value="Nucleotide-diphossugar_trans"/>
</dbReference>
<reference evidence="9 10" key="1">
    <citation type="submission" date="2011-06" db="EMBL/GenBank/DDBJ databases">
        <authorList>
            <person name="Bador J."/>
            <person name="Amoureux L."/>
            <person name="Neuwirth C."/>
        </authorList>
    </citation>
    <scope>NUCLEOTIDE SEQUENCE [LARGE SCALE GENOMIC DNA]</scope>
    <source>
        <strain evidence="9 10">AXX-A</strain>
    </source>
</reference>
<dbReference type="Pfam" id="PF00535">
    <property type="entry name" value="Glycos_transf_2"/>
    <property type="match status" value="1"/>
</dbReference>